<evidence type="ECO:0000313" key="7">
    <source>
        <dbReference type="Proteomes" id="UP000249842"/>
    </source>
</evidence>
<dbReference type="Gene3D" id="1.20.930.40">
    <property type="entry name" value="Transferrin receptor-like, dimerisation domain"/>
    <property type="match status" value="1"/>
</dbReference>
<dbReference type="AlphaFoldDB" id="A0A328B3I0"/>
<dbReference type="SUPFAM" id="SSF47672">
    <property type="entry name" value="Transferrin receptor-like dimerisation domain"/>
    <property type="match status" value="1"/>
</dbReference>
<comment type="caution">
    <text evidence="6">The sequence shown here is derived from an EMBL/GenBank/DDBJ whole genome shotgun (WGS) entry which is preliminary data.</text>
</comment>
<accession>A0A328B3I0</accession>
<name>A0A328B3I0_9CAUL</name>
<dbReference type="Pfam" id="PF04389">
    <property type="entry name" value="Peptidase_M28"/>
    <property type="match status" value="1"/>
</dbReference>
<evidence type="ECO:0000313" key="6">
    <source>
        <dbReference type="EMBL" id="RAK61001.1"/>
    </source>
</evidence>
<dbReference type="InterPro" id="IPR036757">
    <property type="entry name" value="TFR-like_dimer_dom_sf"/>
</dbReference>
<dbReference type="Gene3D" id="3.40.630.10">
    <property type="entry name" value="Zn peptidases"/>
    <property type="match status" value="1"/>
</dbReference>
<evidence type="ECO:0000259" key="3">
    <source>
        <dbReference type="Pfam" id="PF02225"/>
    </source>
</evidence>
<dbReference type="InterPro" id="IPR003137">
    <property type="entry name" value="PA_domain"/>
</dbReference>
<dbReference type="EMBL" id="QFYP01000001">
    <property type="protein sequence ID" value="RAK61001.1"/>
    <property type="molecule type" value="Genomic_DNA"/>
</dbReference>
<dbReference type="InterPro" id="IPR039373">
    <property type="entry name" value="Peptidase_M28B"/>
</dbReference>
<keyword evidence="7" id="KW-1185">Reference proteome</keyword>
<gene>
    <name evidence="6" type="ORF">DJ021_14890</name>
</gene>
<dbReference type="RefSeq" id="WP_111458293.1">
    <property type="nucleotide sequence ID" value="NZ_QFYP01000001.1"/>
</dbReference>
<dbReference type="InterPro" id="IPR046450">
    <property type="entry name" value="PA_dom_sf"/>
</dbReference>
<dbReference type="InterPro" id="IPR007484">
    <property type="entry name" value="Peptidase_M28"/>
</dbReference>
<keyword evidence="6" id="KW-0378">Hydrolase</keyword>
<dbReference type="Pfam" id="PF04253">
    <property type="entry name" value="TFR_dimer"/>
    <property type="match status" value="1"/>
</dbReference>
<dbReference type="PANTHER" id="PTHR10404">
    <property type="entry name" value="N-ACETYLATED-ALPHA-LINKED ACIDIC DIPEPTIDASE"/>
    <property type="match status" value="1"/>
</dbReference>
<dbReference type="PANTHER" id="PTHR10404:SF46">
    <property type="entry name" value="VACUOLAR PROTEIN SORTING-ASSOCIATED PROTEIN 70"/>
    <property type="match status" value="1"/>
</dbReference>
<feature type="domain" description="Peptidase M28" evidence="5">
    <location>
        <begin position="330"/>
        <end position="541"/>
    </location>
</feature>
<evidence type="ECO:0000259" key="4">
    <source>
        <dbReference type="Pfam" id="PF04253"/>
    </source>
</evidence>
<feature type="chain" id="PRO_5016408389" evidence="2">
    <location>
        <begin position="25"/>
        <end position="758"/>
    </location>
</feature>
<comment type="similarity">
    <text evidence="1">Belongs to the peptidase M28 family. M28B subfamily.</text>
</comment>
<feature type="signal peptide" evidence="2">
    <location>
        <begin position="1"/>
        <end position="24"/>
    </location>
</feature>
<evidence type="ECO:0000256" key="2">
    <source>
        <dbReference type="SAM" id="SignalP"/>
    </source>
</evidence>
<dbReference type="Proteomes" id="UP000249842">
    <property type="component" value="Unassembled WGS sequence"/>
</dbReference>
<feature type="domain" description="PA" evidence="3">
    <location>
        <begin position="149"/>
        <end position="221"/>
    </location>
</feature>
<dbReference type="Pfam" id="PF02225">
    <property type="entry name" value="PA"/>
    <property type="match status" value="1"/>
</dbReference>
<protein>
    <submittedName>
        <fullName evidence="6">Folate hydrolase</fullName>
    </submittedName>
</protein>
<dbReference type="Gene3D" id="3.50.30.30">
    <property type="match status" value="1"/>
</dbReference>
<dbReference type="SUPFAM" id="SSF52025">
    <property type="entry name" value="PA domain"/>
    <property type="match status" value="1"/>
</dbReference>
<evidence type="ECO:0000259" key="5">
    <source>
        <dbReference type="Pfam" id="PF04389"/>
    </source>
</evidence>
<dbReference type="InterPro" id="IPR007365">
    <property type="entry name" value="TFR-like_dimer_dom"/>
</dbReference>
<organism evidence="6 7">
    <name type="scientific">Phenylobacterium hankyongense</name>
    <dbReference type="NCBI Taxonomy" id="1813876"/>
    <lineage>
        <taxon>Bacteria</taxon>
        <taxon>Pseudomonadati</taxon>
        <taxon>Pseudomonadota</taxon>
        <taxon>Alphaproteobacteria</taxon>
        <taxon>Caulobacterales</taxon>
        <taxon>Caulobacteraceae</taxon>
        <taxon>Phenylobacterium</taxon>
    </lineage>
</organism>
<reference evidence="7" key="1">
    <citation type="submission" date="2018-05" db="EMBL/GenBank/DDBJ databases">
        <authorList>
            <person name="Li X."/>
        </authorList>
    </citation>
    <scope>NUCLEOTIDE SEQUENCE [LARGE SCALE GENOMIC DNA]</scope>
    <source>
        <strain evidence="7">HKS-05</strain>
    </source>
</reference>
<dbReference type="FunFam" id="3.40.630.10:FF:000101">
    <property type="entry name" value="N-acetylated alpha-linked acidic dipeptidase like 1"/>
    <property type="match status" value="1"/>
</dbReference>
<keyword evidence="2" id="KW-0732">Signal</keyword>
<sequence length="758" mass="80675">MKRRAHLSVLLAACAVSSLGAASAQTPAPRAGSGAKDLEARFDAQIDPAQMDAWMKTMAAEPNQVGSAHDKANAELVLAQFKSWGWDAHIETFSVLYPTPISEALELVSGPGAGFKATLTERPIPGDESSSRTKDQLPAYVAFQGDGDVTAPLVYVNYGMPADYDALAKMGVSVKGKIAIARYGQGWRGLKPKLAQDHGAVGCIIYSDPRDDGYSTDDVYPKGASRPPQGFQRGSVADMTLYPGDPLTPGVGSTKTAKRLDRSQAQTILKIPTLPISYGDAQVLMASMDGPVAPEAWRGALPITYHVGGGGGQVRLAVTSDWSQKTIYDVIAMMKGRERPDEWVIRGNHHDGWVFGASDPLSGHVAMMGEAKALGALAKAGWRPKRTIVYASWDAEEPMLLGSTEWAETHAEELKKKGVIYINSDGNGRGFLGVGGSHEYQHLVNQVAADVTDPQTGVSVRDRLRARLGVNAAEPGASERAKALGKFAADPARDLPIEALGSGSDYSTFLQHLGLPALNIGYGGEGEEAGIYHSAYDTYEHHTRFVDPGQVYGGVLAKTGGRLVMRIADADLPVQRYGDLAETLGGYADELTKLADARRDEAQAQARLLAANAYNLAADPTQPHAPPAPLPASPNLDLAPLTTAIAHLKTAAAAFDSALAAKGASLTPAQRTRLDVLLRPLDQALLRDEGLPGRPWYKHMLYAPGRFTGYGAKTLPGVREAIEERRFAAADRYAVLTGQAVQDYAARLEQATALVNGG</sequence>
<evidence type="ECO:0000256" key="1">
    <source>
        <dbReference type="ARBA" id="ARBA00005634"/>
    </source>
</evidence>
<feature type="domain" description="Transferrin receptor-like dimerisation" evidence="4">
    <location>
        <begin position="636"/>
        <end position="748"/>
    </location>
</feature>
<dbReference type="OrthoDB" id="3646048at2"/>
<dbReference type="CDD" id="cd02121">
    <property type="entry name" value="PA_GCPII_like"/>
    <property type="match status" value="1"/>
</dbReference>
<dbReference type="GO" id="GO:0016787">
    <property type="term" value="F:hydrolase activity"/>
    <property type="evidence" value="ECO:0007669"/>
    <property type="project" value="UniProtKB-KW"/>
</dbReference>
<dbReference type="SUPFAM" id="SSF53187">
    <property type="entry name" value="Zn-dependent exopeptidases"/>
    <property type="match status" value="1"/>
</dbReference>
<proteinExistence type="inferred from homology"/>